<evidence type="ECO:0000313" key="6">
    <source>
        <dbReference type="EMBL" id="TSE28457.1"/>
    </source>
</evidence>
<dbReference type="EMBL" id="VJOL01000047">
    <property type="protein sequence ID" value="TSE28457.1"/>
    <property type="molecule type" value="Genomic_DNA"/>
</dbReference>
<dbReference type="InterPro" id="IPR035919">
    <property type="entry name" value="EAL_sf"/>
</dbReference>
<dbReference type="FunFam" id="3.20.20.450:FF:000001">
    <property type="entry name" value="Cyclic di-GMP phosphodiesterase yahA"/>
    <property type="match status" value="1"/>
</dbReference>
<dbReference type="InterPro" id="IPR000160">
    <property type="entry name" value="GGDEF_dom"/>
</dbReference>
<dbReference type="PROSITE" id="PS50887">
    <property type="entry name" value="GGDEF"/>
    <property type="match status" value="1"/>
</dbReference>
<feature type="compositionally biased region" description="Low complexity" evidence="2">
    <location>
        <begin position="712"/>
        <end position="722"/>
    </location>
</feature>
<dbReference type="Pfam" id="PF00563">
    <property type="entry name" value="EAL"/>
    <property type="match status" value="1"/>
</dbReference>
<dbReference type="GO" id="GO:0071732">
    <property type="term" value="P:cellular response to nitric oxide"/>
    <property type="evidence" value="ECO:0007669"/>
    <property type="project" value="UniProtKB-ARBA"/>
</dbReference>
<evidence type="ECO:0000259" key="5">
    <source>
        <dbReference type="PROSITE" id="PS50887"/>
    </source>
</evidence>
<feature type="domain" description="PAC" evidence="3">
    <location>
        <begin position="227"/>
        <end position="279"/>
    </location>
</feature>
<feature type="domain" description="EAL" evidence="4">
    <location>
        <begin position="458"/>
        <end position="712"/>
    </location>
</feature>
<dbReference type="InterPro" id="IPR001610">
    <property type="entry name" value="PAC"/>
</dbReference>
<evidence type="ECO:0000256" key="1">
    <source>
        <dbReference type="ARBA" id="ARBA00051114"/>
    </source>
</evidence>
<dbReference type="RefSeq" id="WP_143903635.1">
    <property type="nucleotide sequence ID" value="NZ_VJOL01000047.1"/>
</dbReference>
<evidence type="ECO:0000259" key="3">
    <source>
        <dbReference type="PROSITE" id="PS50113"/>
    </source>
</evidence>
<keyword evidence="7" id="KW-1185">Reference proteome</keyword>
<name>A0A554WY13_9BURK</name>
<dbReference type="NCBIfam" id="TIGR00229">
    <property type="entry name" value="sensory_box"/>
    <property type="match status" value="1"/>
</dbReference>
<evidence type="ECO:0000256" key="2">
    <source>
        <dbReference type="SAM" id="MobiDB-lite"/>
    </source>
</evidence>
<dbReference type="InterPro" id="IPR000014">
    <property type="entry name" value="PAS"/>
</dbReference>
<dbReference type="PROSITE" id="PS50883">
    <property type="entry name" value="EAL"/>
    <property type="match status" value="1"/>
</dbReference>
<dbReference type="Gene3D" id="3.20.20.450">
    <property type="entry name" value="EAL domain"/>
    <property type="match status" value="1"/>
</dbReference>
<dbReference type="Gene3D" id="3.30.450.20">
    <property type="entry name" value="PAS domain"/>
    <property type="match status" value="2"/>
</dbReference>
<dbReference type="OrthoDB" id="9813903at2"/>
<dbReference type="GO" id="GO:0071111">
    <property type="term" value="F:cyclic-guanylate-specific phosphodiesterase activity"/>
    <property type="evidence" value="ECO:0007669"/>
    <property type="project" value="UniProtKB-EC"/>
</dbReference>
<dbReference type="Pfam" id="PF00990">
    <property type="entry name" value="GGDEF"/>
    <property type="match status" value="1"/>
</dbReference>
<dbReference type="PANTHER" id="PTHR44757:SF2">
    <property type="entry name" value="BIOFILM ARCHITECTURE MAINTENANCE PROTEIN MBAA"/>
    <property type="match status" value="1"/>
</dbReference>
<reference evidence="6 7" key="1">
    <citation type="submission" date="2019-07" db="EMBL/GenBank/DDBJ databases">
        <title>Tepidimonas thermarum AA-1 draft genome.</title>
        <authorList>
            <person name="Da Costa M.S."/>
            <person name="Froufe H.J.C."/>
            <person name="Egas C."/>
            <person name="Albuquerque L."/>
        </authorList>
    </citation>
    <scope>NUCLEOTIDE SEQUENCE [LARGE SCALE GENOMIC DNA]</scope>
    <source>
        <strain evidence="6 7">AA-1</strain>
    </source>
</reference>
<dbReference type="Pfam" id="PF12860">
    <property type="entry name" value="PAS_7"/>
    <property type="match status" value="1"/>
</dbReference>
<dbReference type="SMART" id="SM00052">
    <property type="entry name" value="EAL"/>
    <property type="match status" value="1"/>
</dbReference>
<comment type="catalytic activity">
    <reaction evidence="1">
        <text>3',3'-c-di-GMP + H2O = 5'-phosphoguanylyl(3'-&gt;5')guanosine + H(+)</text>
        <dbReference type="Rhea" id="RHEA:24902"/>
        <dbReference type="ChEBI" id="CHEBI:15377"/>
        <dbReference type="ChEBI" id="CHEBI:15378"/>
        <dbReference type="ChEBI" id="CHEBI:58754"/>
        <dbReference type="ChEBI" id="CHEBI:58805"/>
        <dbReference type="EC" id="3.1.4.52"/>
    </reaction>
    <physiologicalReaction direction="left-to-right" evidence="1">
        <dbReference type="Rhea" id="RHEA:24903"/>
    </physiologicalReaction>
</comment>
<dbReference type="SMART" id="SM00267">
    <property type="entry name" value="GGDEF"/>
    <property type="match status" value="1"/>
</dbReference>
<evidence type="ECO:0000313" key="7">
    <source>
        <dbReference type="Proteomes" id="UP000318542"/>
    </source>
</evidence>
<dbReference type="SUPFAM" id="SSF55785">
    <property type="entry name" value="PYP-like sensor domain (PAS domain)"/>
    <property type="match status" value="2"/>
</dbReference>
<dbReference type="PANTHER" id="PTHR44757">
    <property type="entry name" value="DIGUANYLATE CYCLASE DGCP"/>
    <property type="match status" value="1"/>
</dbReference>
<feature type="region of interest" description="Disordered" evidence="2">
    <location>
        <begin position="698"/>
        <end position="722"/>
    </location>
</feature>
<evidence type="ECO:0000259" key="4">
    <source>
        <dbReference type="PROSITE" id="PS50883"/>
    </source>
</evidence>
<dbReference type="NCBIfam" id="TIGR00254">
    <property type="entry name" value="GGDEF"/>
    <property type="match status" value="1"/>
</dbReference>
<comment type="caution">
    <text evidence="6">The sequence shown here is derived from an EMBL/GenBank/DDBJ whole genome shotgun (WGS) entry which is preliminary data.</text>
</comment>
<dbReference type="Proteomes" id="UP000318542">
    <property type="component" value="Unassembled WGS sequence"/>
</dbReference>
<feature type="domain" description="GGDEF" evidence="5">
    <location>
        <begin position="311"/>
        <end position="449"/>
    </location>
</feature>
<dbReference type="Pfam" id="PF13426">
    <property type="entry name" value="PAS_9"/>
    <property type="match status" value="1"/>
</dbReference>
<dbReference type="InterPro" id="IPR000700">
    <property type="entry name" value="PAS-assoc_C"/>
</dbReference>
<dbReference type="SUPFAM" id="SSF55073">
    <property type="entry name" value="Nucleotide cyclase"/>
    <property type="match status" value="1"/>
</dbReference>
<dbReference type="Gene3D" id="3.30.70.270">
    <property type="match status" value="1"/>
</dbReference>
<dbReference type="SMART" id="SM00086">
    <property type="entry name" value="PAC"/>
    <property type="match status" value="1"/>
</dbReference>
<dbReference type="InterPro" id="IPR029787">
    <property type="entry name" value="Nucleotide_cyclase"/>
</dbReference>
<dbReference type="InterPro" id="IPR052155">
    <property type="entry name" value="Biofilm_reg_signaling"/>
</dbReference>
<gene>
    <name evidence="6" type="ORF">Tther_02078</name>
</gene>
<accession>A0A554WY13</accession>
<dbReference type="InterPro" id="IPR001633">
    <property type="entry name" value="EAL_dom"/>
</dbReference>
<dbReference type="SUPFAM" id="SSF141868">
    <property type="entry name" value="EAL domain-like"/>
    <property type="match status" value="1"/>
</dbReference>
<dbReference type="InterPro" id="IPR043128">
    <property type="entry name" value="Rev_trsase/Diguanyl_cyclase"/>
</dbReference>
<dbReference type="FunFam" id="3.30.70.270:FF:000001">
    <property type="entry name" value="Diguanylate cyclase domain protein"/>
    <property type="match status" value="1"/>
</dbReference>
<proteinExistence type="predicted"/>
<organism evidence="6 7">
    <name type="scientific">Tepidimonas thermarum</name>
    <dbReference type="NCBI Taxonomy" id="335431"/>
    <lineage>
        <taxon>Bacteria</taxon>
        <taxon>Pseudomonadati</taxon>
        <taxon>Pseudomonadota</taxon>
        <taxon>Betaproteobacteria</taxon>
        <taxon>Burkholderiales</taxon>
        <taxon>Tepidimonas</taxon>
    </lineage>
</organism>
<dbReference type="CDD" id="cd01949">
    <property type="entry name" value="GGDEF"/>
    <property type="match status" value="1"/>
</dbReference>
<sequence>MADFHSTLPGLASAAADEAARVGRLSVAELLDHLHHGLVMLDADGRVVGYNASALTLLELPESLLAGAPLIDEVVRWQAARGDLKGDPSQLLQRVWHHLRATQASGQPHVYSYTTASGRTLQGATIALPGGGWARTYTDVSRHAATVAALRESEARFRSLTELSADWYWEWDAESRYTRLEGRVVRDQATSVQFLGRRPWELPAPNRPTLADWQPLMDAIAQRRTFWRFEIQRIMDGGRPYWFALSGEPVFDAQGNYLGYRGIGRDITARKEAEATIERLAYYDSLTGLCNRRAFQDRMAQAQASSTRSGLWAALCFIDLDDFKDINDAFGHAAGDALLRVMAERLRQAVRTEDTVGRLGGDEFVVLLEDLHEEQEQAAWRAQHVGEKLRQALERPAEIAGQELQATPSIGITLFRGQTDAVEDILGRADLAMYHSKASGRNAVRFFDPAMQARVVQRATLQRELRHGLRDGELRLYGQPIVDARGQPCGQEALLRWQHPTRGMVPPAEFIPVAEQTGLILPLGQWVLQRACALLAHWAKDAQRARWTLAVNLSARQLRQPDFVAGVQQALRTAGADPHRLKLELTESLLLHDVEDTIAKMEALAELGIQFALDDFGTGYSSLSYLKRLPLTQLKIDRSFVRDLLTDPNDAAIARTILQLAQSLEMEVVAEGVETPEQFEVLRAMGCRLFQGYHFGRPAPLDGEPAPPPVPSTSQPFAPSPP</sequence>
<dbReference type="PROSITE" id="PS50113">
    <property type="entry name" value="PAC"/>
    <property type="match status" value="1"/>
</dbReference>
<dbReference type="AlphaFoldDB" id="A0A554WY13"/>
<dbReference type="InterPro" id="IPR035965">
    <property type="entry name" value="PAS-like_dom_sf"/>
</dbReference>
<protein>
    <submittedName>
        <fullName evidence="6">Putative signaling protein</fullName>
    </submittedName>
</protein>
<dbReference type="CDD" id="cd01948">
    <property type="entry name" value="EAL"/>
    <property type="match status" value="1"/>
</dbReference>